<dbReference type="PROSITE" id="PS51900">
    <property type="entry name" value="CB"/>
    <property type="match status" value="1"/>
</dbReference>
<accession>A0ABY6G6L2</accession>
<dbReference type="InterPro" id="IPR011010">
    <property type="entry name" value="DNA_brk_join_enz"/>
</dbReference>
<dbReference type="PANTHER" id="PTHR30349:SF41">
    <property type="entry name" value="INTEGRASE_RECOMBINASE PROTEIN MJ0367-RELATED"/>
    <property type="match status" value="1"/>
</dbReference>
<evidence type="ECO:0000256" key="4">
    <source>
        <dbReference type="ARBA" id="ARBA00023172"/>
    </source>
</evidence>
<evidence type="ECO:0000256" key="5">
    <source>
        <dbReference type="PROSITE-ProRule" id="PRU01248"/>
    </source>
</evidence>
<feature type="domain" description="Core-binding (CB)" evidence="7">
    <location>
        <begin position="19"/>
        <end position="96"/>
    </location>
</feature>
<dbReference type="InterPro" id="IPR004107">
    <property type="entry name" value="Integrase_SAM-like_N"/>
</dbReference>
<proteinExistence type="inferred from homology"/>
<dbReference type="Proteomes" id="UP001164305">
    <property type="component" value="Plasmid unnamed"/>
</dbReference>
<dbReference type="CDD" id="cd00397">
    <property type="entry name" value="DNA_BRE_C"/>
    <property type="match status" value="1"/>
</dbReference>
<evidence type="ECO:0000256" key="2">
    <source>
        <dbReference type="ARBA" id="ARBA00022908"/>
    </source>
</evidence>
<keyword evidence="3 5" id="KW-0238">DNA-binding</keyword>
<dbReference type="Pfam" id="PF02899">
    <property type="entry name" value="Phage_int_SAM_1"/>
    <property type="match status" value="1"/>
</dbReference>
<dbReference type="PROSITE" id="PS51898">
    <property type="entry name" value="TYR_RECOMBINASE"/>
    <property type="match status" value="1"/>
</dbReference>
<dbReference type="RefSeq" id="WP_263595502.1">
    <property type="nucleotide sequence ID" value="NZ_CP107021.1"/>
</dbReference>
<name>A0ABY6G6L2_9MICO</name>
<dbReference type="InterPro" id="IPR010998">
    <property type="entry name" value="Integrase_recombinase_N"/>
</dbReference>
<keyword evidence="8" id="KW-0614">Plasmid</keyword>
<dbReference type="InterPro" id="IPR002104">
    <property type="entry name" value="Integrase_catalytic"/>
</dbReference>
<dbReference type="InterPro" id="IPR044068">
    <property type="entry name" value="CB"/>
</dbReference>
<evidence type="ECO:0000313" key="9">
    <source>
        <dbReference type="Proteomes" id="UP001164305"/>
    </source>
</evidence>
<dbReference type="InterPro" id="IPR013762">
    <property type="entry name" value="Integrase-like_cat_sf"/>
</dbReference>
<reference evidence="8" key="1">
    <citation type="submission" date="2022-10" db="EMBL/GenBank/DDBJ databases">
        <title>Whole-Genome Sequencing of Brachybacterium huguangmaarense BRM-3, Isolated from Betula schmidtii.</title>
        <authorList>
            <person name="Haam D."/>
        </authorList>
    </citation>
    <scope>NUCLEOTIDE SEQUENCE</scope>
    <source>
        <strain evidence="8">BRM-3</strain>
        <plasmid evidence="8">unnamed</plasmid>
    </source>
</reference>
<dbReference type="Gene3D" id="1.10.443.10">
    <property type="entry name" value="Intergrase catalytic core"/>
    <property type="match status" value="1"/>
</dbReference>
<evidence type="ECO:0000256" key="1">
    <source>
        <dbReference type="ARBA" id="ARBA00008857"/>
    </source>
</evidence>
<keyword evidence="2" id="KW-0229">DNA integration</keyword>
<evidence type="ECO:0000313" key="8">
    <source>
        <dbReference type="EMBL" id="UYG18313.1"/>
    </source>
</evidence>
<dbReference type="SUPFAM" id="SSF56349">
    <property type="entry name" value="DNA breaking-rejoining enzymes"/>
    <property type="match status" value="1"/>
</dbReference>
<organism evidence="8 9">
    <name type="scientific">Brachybacterium huguangmaarense</name>
    <dbReference type="NCBI Taxonomy" id="1652028"/>
    <lineage>
        <taxon>Bacteria</taxon>
        <taxon>Bacillati</taxon>
        <taxon>Actinomycetota</taxon>
        <taxon>Actinomycetes</taxon>
        <taxon>Micrococcales</taxon>
        <taxon>Dermabacteraceae</taxon>
        <taxon>Brachybacterium</taxon>
    </lineage>
</organism>
<dbReference type="InterPro" id="IPR050090">
    <property type="entry name" value="Tyrosine_recombinase_XerCD"/>
</dbReference>
<feature type="domain" description="Tyr recombinase" evidence="6">
    <location>
        <begin position="121"/>
        <end position="295"/>
    </location>
</feature>
<evidence type="ECO:0000259" key="6">
    <source>
        <dbReference type="PROSITE" id="PS51898"/>
    </source>
</evidence>
<dbReference type="Pfam" id="PF00589">
    <property type="entry name" value="Phage_integrase"/>
    <property type="match status" value="1"/>
</dbReference>
<dbReference type="EMBL" id="CP107021">
    <property type="protein sequence ID" value="UYG18313.1"/>
    <property type="molecule type" value="Genomic_DNA"/>
</dbReference>
<comment type="similarity">
    <text evidence="1">Belongs to the 'phage' integrase family.</text>
</comment>
<dbReference type="PANTHER" id="PTHR30349">
    <property type="entry name" value="PHAGE INTEGRASE-RELATED"/>
    <property type="match status" value="1"/>
</dbReference>
<sequence>MDSTAALTLAAGAGGGGAAGIEQLRARWLGGLALATARGYAHDVAAWLEHCAAAGIDPAAASDRDLTGYLGAIAHLAPATRARRLAGIASFYRWLHDEGVVATVPSVPAGSRPHVRGRDDARLIGLDVDQAAALIIQADAWSDRMGAFVATLLSTGARLSEALTLVPAAIVPAGGGRHVTTIHGKGNRTRTVAVPPLALERLERIEPADPHAPYFVTRSGRAWGAREARDSLARLGRRAGVPLHPHLLRHSAGSIALAQGVDVERVREMLGHASLSTTQLYVRARHSIDASATYAVAAAIAPRH</sequence>
<gene>
    <name evidence="8" type="ORF">BRM3_14905</name>
</gene>
<geneLocation type="plasmid" evidence="8 9">
    <name>unnamed</name>
</geneLocation>
<evidence type="ECO:0000256" key="3">
    <source>
        <dbReference type="ARBA" id="ARBA00023125"/>
    </source>
</evidence>
<protein>
    <submittedName>
        <fullName evidence="8">Tyrosine-type recombinase/integrase</fullName>
    </submittedName>
</protein>
<keyword evidence="4" id="KW-0233">DNA recombination</keyword>
<keyword evidence="9" id="KW-1185">Reference proteome</keyword>
<dbReference type="Gene3D" id="1.10.150.130">
    <property type="match status" value="1"/>
</dbReference>
<evidence type="ECO:0000259" key="7">
    <source>
        <dbReference type="PROSITE" id="PS51900"/>
    </source>
</evidence>